<organism evidence="1 2">
    <name type="scientific">Euplotes crassus</name>
    <dbReference type="NCBI Taxonomy" id="5936"/>
    <lineage>
        <taxon>Eukaryota</taxon>
        <taxon>Sar</taxon>
        <taxon>Alveolata</taxon>
        <taxon>Ciliophora</taxon>
        <taxon>Intramacronucleata</taxon>
        <taxon>Spirotrichea</taxon>
        <taxon>Hypotrichia</taxon>
        <taxon>Euplotida</taxon>
        <taxon>Euplotidae</taxon>
        <taxon>Moneuplotes</taxon>
    </lineage>
</organism>
<protein>
    <submittedName>
        <fullName evidence="1">Uncharacterized protein</fullName>
    </submittedName>
</protein>
<evidence type="ECO:0000313" key="1">
    <source>
        <dbReference type="EMBL" id="CAI2383954.1"/>
    </source>
</evidence>
<dbReference type="EMBL" id="CAMPGE010026259">
    <property type="protein sequence ID" value="CAI2383954.1"/>
    <property type="molecule type" value="Genomic_DNA"/>
</dbReference>
<comment type="caution">
    <text evidence="1">The sequence shown here is derived from an EMBL/GenBank/DDBJ whole genome shotgun (WGS) entry which is preliminary data.</text>
</comment>
<reference evidence="1" key="1">
    <citation type="submission" date="2023-07" db="EMBL/GenBank/DDBJ databases">
        <authorList>
            <consortium name="AG Swart"/>
            <person name="Singh M."/>
            <person name="Singh A."/>
            <person name="Seah K."/>
            <person name="Emmerich C."/>
        </authorList>
    </citation>
    <scope>NUCLEOTIDE SEQUENCE</scope>
    <source>
        <strain evidence="1">DP1</strain>
    </source>
</reference>
<evidence type="ECO:0000313" key="2">
    <source>
        <dbReference type="Proteomes" id="UP001295684"/>
    </source>
</evidence>
<gene>
    <name evidence="1" type="ORF">ECRASSUSDP1_LOCUS25473</name>
</gene>
<dbReference type="AlphaFoldDB" id="A0AAD1Y3M9"/>
<sequence>MEFDHQSRNFIQTDGNLIKLRYQIYRNYVMCQTKCKEEDFVTLEKCHKNCGRFLAYGHKYSQALYEQYSTKMIKEAEDCMASSEDSSPQECINKITSTYAKDKLEDFKCEYTSYLERLASRSSI</sequence>
<accession>A0AAD1Y3M9</accession>
<name>A0AAD1Y3M9_EUPCR</name>
<proteinExistence type="predicted"/>
<dbReference type="Proteomes" id="UP001295684">
    <property type="component" value="Unassembled WGS sequence"/>
</dbReference>
<keyword evidence="2" id="KW-1185">Reference proteome</keyword>